<accession>A0A0H2R5Y2</accession>
<evidence type="ECO:0000313" key="2">
    <source>
        <dbReference type="Proteomes" id="UP000053477"/>
    </source>
</evidence>
<dbReference type="Gene3D" id="3.80.10.10">
    <property type="entry name" value="Ribonuclease Inhibitor"/>
    <property type="match status" value="1"/>
</dbReference>
<dbReference type="SUPFAM" id="SSF52047">
    <property type="entry name" value="RNI-like"/>
    <property type="match status" value="1"/>
</dbReference>
<dbReference type="AlphaFoldDB" id="A0A0H2R5Y2"/>
<protein>
    <submittedName>
        <fullName evidence="1">Uncharacterized protein</fullName>
    </submittedName>
</protein>
<dbReference type="OrthoDB" id="3365698at2759"/>
<reference evidence="1 2" key="1">
    <citation type="submission" date="2015-04" db="EMBL/GenBank/DDBJ databases">
        <title>Complete genome sequence of Schizopora paradoxa KUC8140, a cosmopolitan wood degrader in East Asia.</title>
        <authorList>
            <consortium name="DOE Joint Genome Institute"/>
            <person name="Min B."/>
            <person name="Park H."/>
            <person name="Jang Y."/>
            <person name="Kim J.-J."/>
            <person name="Kim K.H."/>
            <person name="Pangilinan J."/>
            <person name="Lipzen A."/>
            <person name="Riley R."/>
            <person name="Grigoriev I.V."/>
            <person name="Spatafora J.W."/>
            <person name="Choi I.-G."/>
        </authorList>
    </citation>
    <scope>NUCLEOTIDE SEQUENCE [LARGE SCALE GENOMIC DNA]</scope>
    <source>
        <strain evidence="1 2">KUC8140</strain>
    </source>
</reference>
<dbReference type="InterPro" id="IPR036047">
    <property type="entry name" value="F-box-like_dom_sf"/>
</dbReference>
<sequence>MGWRKLGDNGRELCRLLDYLLGGVQTLKSSVQSGRRLDGEGDMKVDLKELWCSGLYRDGAGDSNHPTVEDAKIALRQMKDARALLSFISDSLDDAIQRVTDDTSDDCRATGLSLLPDDLLTNIFEIYVEISREEVMDGEFTLSDISPHVLASVCKRFRQIVLARSSLWKHVSLRFPKMWLLSLKDRCQDPIVHVDAVNEIARTRMENFAFIHPAQQWREFHLEYVNEKVGHLYFEHLKSVIRSPLESLRHLSITSYNHSDEDGHYEPFSIYLDVDDSRTLSSWRMPNLTHLELCNVIPMLPLQLDNVTSFSLDLIDCDDPLNMIAFRRLLQSMPKLHSLGIRLEEMRATFDNRADTRLALPSLRSLELQTDVRTPRLTISQIMGLLNSKKLTHLTFKFFGEYGGTEDEEDGEGGHLEGYISSLVFQDYEPYRKARSVPFKNIMDFTMEVRYSRCARRSFEQLFRAMPNVQNVSMMLPQQEDLHIFPSNPRAGLQRLRTLRLKLLQSCPDDFEDQIPDIEIFFGDGYCKDLEVFEVQFRRFYEAESSKADLYELFGEKLRWIEF</sequence>
<dbReference type="EMBL" id="KQ086150">
    <property type="protein sequence ID" value="KLO07264.1"/>
    <property type="molecule type" value="Genomic_DNA"/>
</dbReference>
<organism evidence="1 2">
    <name type="scientific">Schizopora paradoxa</name>
    <dbReference type="NCBI Taxonomy" id="27342"/>
    <lineage>
        <taxon>Eukaryota</taxon>
        <taxon>Fungi</taxon>
        <taxon>Dikarya</taxon>
        <taxon>Basidiomycota</taxon>
        <taxon>Agaricomycotina</taxon>
        <taxon>Agaricomycetes</taxon>
        <taxon>Hymenochaetales</taxon>
        <taxon>Schizoporaceae</taxon>
        <taxon>Schizopora</taxon>
    </lineage>
</organism>
<dbReference type="InterPro" id="IPR032675">
    <property type="entry name" value="LRR_dom_sf"/>
</dbReference>
<proteinExistence type="predicted"/>
<evidence type="ECO:0000313" key="1">
    <source>
        <dbReference type="EMBL" id="KLO07264.1"/>
    </source>
</evidence>
<name>A0A0H2R5Y2_9AGAM</name>
<keyword evidence="2" id="KW-1185">Reference proteome</keyword>
<dbReference type="SUPFAM" id="SSF81383">
    <property type="entry name" value="F-box domain"/>
    <property type="match status" value="1"/>
</dbReference>
<gene>
    <name evidence="1" type="ORF">SCHPADRAFT_932556</name>
</gene>
<dbReference type="Proteomes" id="UP000053477">
    <property type="component" value="Unassembled WGS sequence"/>
</dbReference>
<dbReference type="InParanoid" id="A0A0H2R5Y2"/>